<dbReference type="SUPFAM" id="SSF54919">
    <property type="entry name" value="Nucleoside diphosphate kinase, NDK"/>
    <property type="match status" value="1"/>
</dbReference>
<evidence type="ECO:0000313" key="1">
    <source>
        <dbReference type="EMBL" id="MFD2467940.1"/>
    </source>
</evidence>
<dbReference type="Gene3D" id="3.30.70.141">
    <property type="entry name" value="Nucleoside diphosphate kinase-like domain"/>
    <property type="match status" value="1"/>
</dbReference>
<protein>
    <recommendedName>
        <fullName evidence="3">Nucleoside diphosphate kinase-like domain-containing protein</fullName>
    </recommendedName>
</protein>
<organism evidence="1 2">
    <name type="scientific">Amycolatopsis silviterrae</name>
    <dbReference type="NCBI Taxonomy" id="1656914"/>
    <lineage>
        <taxon>Bacteria</taxon>
        <taxon>Bacillati</taxon>
        <taxon>Actinomycetota</taxon>
        <taxon>Actinomycetes</taxon>
        <taxon>Pseudonocardiales</taxon>
        <taxon>Pseudonocardiaceae</taxon>
        <taxon>Amycolatopsis</taxon>
    </lineage>
</organism>
<proteinExistence type="predicted"/>
<comment type="caution">
    <text evidence="1">The sequence shown here is derived from an EMBL/GenBank/DDBJ whole genome shotgun (WGS) entry which is preliminary data.</text>
</comment>
<reference evidence="2" key="1">
    <citation type="journal article" date="2019" name="Int. J. Syst. Evol. Microbiol.">
        <title>The Global Catalogue of Microorganisms (GCM) 10K type strain sequencing project: providing services to taxonomists for standard genome sequencing and annotation.</title>
        <authorList>
            <consortium name="The Broad Institute Genomics Platform"/>
            <consortium name="The Broad Institute Genome Sequencing Center for Infectious Disease"/>
            <person name="Wu L."/>
            <person name="Ma J."/>
        </authorList>
    </citation>
    <scope>NUCLEOTIDE SEQUENCE [LARGE SCALE GENOMIC DNA]</scope>
    <source>
        <strain evidence="2">CGMCC 4.7641</strain>
    </source>
</reference>
<dbReference type="EMBL" id="JBHUKS010000006">
    <property type="protein sequence ID" value="MFD2467940.1"/>
    <property type="molecule type" value="Genomic_DNA"/>
</dbReference>
<dbReference type="RefSeq" id="WP_378303116.1">
    <property type="nucleotide sequence ID" value="NZ_JBHUKS010000006.1"/>
</dbReference>
<dbReference type="InterPro" id="IPR036850">
    <property type="entry name" value="NDK-like_dom_sf"/>
</dbReference>
<evidence type="ECO:0000313" key="2">
    <source>
        <dbReference type="Proteomes" id="UP001597483"/>
    </source>
</evidence>
<gene>
    <name evidence="1" type="ORF">ACFSVL_11070</name>
</gene>
<accession>A0ABW5H3Y8</accession>
<sequence length="315" mass="34545">MSGTAGWTALTRLPEKAAAYGADPLPRTAMAIAAGLAGDVAARLWDLALVVVKPEALVSGRMAAVRRFLDAHGLSVVSSFDVELDAARSNALWSYPWVKATTDRIRLHVMMSEREPSRCLLVRRNARGGRTPLTMWLAERKGSSNGNRRTDGQLRAVLGMTNRMIAFVHCPDEPADLLRDMYVLGGLPAVELLFAAPSMPETPADQAPPRGWTDLNLTALLDQLTPRGREQMRTRLAARNERGEVVGLDQALRDLRSWGARGRWTECALAAELIQHDRPGVASAFDRLSVEQLCALWRDSAPPRSDHPLRTSEVG</sequence>
<name>A0ABW5H3Y8_9PSEU</name>
<dbReference type="Proteomes" id="UP001597483">
    <property type="component" value="Unassembled WGS sequence"/>
</dbReference>
<keyword evidence="2" id="KW-1185">Reference proteome</keyword>
<evidence type="ECO:0008006" key="3">
    <source>
        <dbReference type="Google" id="ProtNLM"/>
    </source>
</evidence>